<dbReference type="GO" id="GO:0030288">
    <property type="term" value="C:outer membrane-bounded periplasmic space"/>
    <property type="evidence" value="ECO:0007669"/>
    <property type="project" value="InterPro"/>
</dbReference>
<dbReference type="InterPro" id="IPR013783">
    <property type="entry name" value="Ig-like_fold"/>
</dbReference>
<dbReference type="PRINTS" id="PR00969">
    <property type="entry name" value="CHAPERONPILI"/>
</dbReference>
<keyword evidence="1" id="KW-0732">Signal</keyword>
<dbReference type="SUPFAM" id="SSF49354">
    <property type="entry name" value="PapD-like"/>
    <property type="match status" value="1"/>
</dbReference>
<name>A0A6M4H808_9PROT</name>
<dbReference type="InterPro" id="IPR016147">
    <property type="entry name" value="Pili_assmbl_chaperone_N"/>
</dbReference>
<feature type="domain" description="Pili assembly chaperone N-terminal" evidence="2">
    <location>
        <begin position="24"/>
        <end position="143"/>
    </location>
</feature>
<dbReference type="KEGG" id="upl:DSM104440_01646"/>
<evidence type="ECO:0000259" key="2">
    <source>
        <dbReference type="Pfam" id="PF00345"/>
    </source>
</evidence>
<dbReference type="InterPro" id="IPR001829">
    <property type="entry name" value="Pili_assmbl_chaperone_bac"/>
</dbReference>
<protein>
    <recommendedName>
        <fullName evidence="2">Pili assembly chaperone N-terminal domain-containing protein</fullName>
    </recommendedName>
</protein>
<dbReference type="InterPro" id="IPR008962">
    <property type="entry name" value="PapD-like_sf"/>
</dbReference>
<proteinExistence type="predicted"/>
<accession>A0A6M4H808</accession>
<dbReference type="InterPro" id="IPR050643">
    <property type="entry name" value="Periplasmic_pilus_chap"/>
</dbReference>
<feature type="signal peptide" evidence="1">
    <location>
        <begin position="1"/>
        <end position="21"/>
    </location>
</feature>
<dbReference type="Proteomes" id="UP000503096">
    <property type="component" value="Chromosome"/>
</dbReference>
<sequence>MRIALPTALLALTLSATSAFAGSFQVSPVRVELSPTAPTAPVTVKNESTTDSVVVQLRAVNWTQNTGEDVYTPSTELIATPPIFTLQPGGSQTVRVGLRKAVATDVQQTFRIFITEVPGPPKPGFQGLQVALNIGIPVFIAPKVKSVLAPTWKGSFGADGKITLAGTNPGNTHVQVLELSVLDENKEILATVQQPRYLLAGQTVSWQVALMRPPKGKVRITARTDSGDLDAEVPLEAAPAKR</sequence>
<evidence type="ECO:0000256" key="1">
    <source>
        <dbReference type="SAM" id="SignalP"/>
    </source>
</evidence>
<dbReference type="RefSeq" id="WP_171161553.1">
    <property type="nucleotide sequence ID" value="NZ_CP053073.1"/>
</dbReference>
<dbReference type="PANTHER" id="PTHR30251:SF4">
    <property type="entry name" value="SLR1668 PROTEIN"/>
    <property type="match status" value="1"/>
</dbReference>
<dbReference type="PANTHER" id="PTHR30251">
    <property type="entry name" value="PILUS ASSEMBLY CHAPERONE"/>
    <property type="match status" value="1"/>
</dbReference>
<organism evidence="3 4">
    <name type="scientific">Usitatibacter palustris</name>
    <dbReference type="NCBI Taxonomy" id="2732487"/>
    <lineage>
        <taxon>Bacteria</taxon>
        <taxon>Pseudomonadati</taxon>
        <taxon>Pseudomonadota</taxon>
        <taxon>Betaproteobacteria</taxon>
        <taxon>Nitrosomonadales</taxon>
        <taxon>Usitatibacteraceae</taxon>
        <taxon>Usitatibacter</taxon>
    </lineage>
</organism>
<evidence type="ECO:0000313" key="3">
    <source>
        <dbReference type="EMBL" id="QJR14833.1"/>
    </source>
</evidence>
<dbReference type="InParanoid" id="A0A6M4H808"/>
<evidence type="ECO:0000313" key="4">
    <source>
        <dbReference type="Proteomes" id="UP000503096"/>
    </source>
</evidence>
<dbReference type="Gene3D" id="2.60.40.10">
    <property type="entry name" value="Immunoglobulins"/>
    <property type="match status" value="1"/>
</dbReference>
<dbReference type="AlphaFoldDB" id="A0A6M4H808"/>
<dbReference type="Pfam" id="PF00345">
    <property type="entry name" value="PapD_N"/>
    <property type="match status" value="1"/>
</dbReference>
<reference evidence="3 4" key="1">
    <citation type="submission" date="2020-04" db="EMBL/GenBank/DDBJ databases">
        <title>Usitatibacter rugosus gen. nov., sp. nov. and Usitatibacter palustris sp. nov., novel members of Usitatibacteraceae fam. nov. within the order Nitrosomonadales isolated from soil.</title>
        <authorList>
            <person name="Huber K.J."/>
            <person name="Neumann-Schaal M."/>
            <person name="Geppert A."/>
            <person name="Luckner M."/>
            <person name="Wanner G."/>
            <person name="Overmann J."/>
        </authorList>
    </citation>
    <scope>NUCLEOTIDE SEQUENCE [LARGE SCALE GENOMIC DNA]</scope>
    <source>
        <strain evidence="3 4">Swamp67</strain>
    </source>
</reference>
<feature type="chain" id="PRO_5026979992" description="Pili assembly chaperone N-terminal domain-containing protein" evidence="1">
    <location>
        <begin position="22"/>
        <end position="242"/>
    </location>
</feature>
<dbReference type="EMBL" id="CP053073">
    <property type="protein sequence ID" value="QJR14833.1"/>
    <property type="molecule type" value="Genomic_DNA"/>
</dbReference>
<gene>
    <name evidence="3" type="ORF">DSM104440_01646</name>
</gene>
<dbReference type="GO" id="GO:0071555">
    <property type="term" value="P:cell wall organization"/>
    <property type="evidence" value="ECO:0007669"/>
    <property type="project" value="InterPro"/>
</dbReference>
<keyword evidence="4" id="KW-1185">Reference proteome</keyword>